<dbReference type="InterPro" id="IPR003591">
    <property type="entry name" value="Leu-rich_rpt_typical-subtyp"/>
</dbReference>
<dbReference type="InterPro" id="IPR001932">
    <property type="entry name" value="PPM-type_phosphatase-like_dom"/>
</dbReference>
<dbReference type="Gene3D" id="3.80.10.10">
    <property type="entry name" value="Ribonuclease Inhibitor"/>
    <property type="match status" value="3"/>
</dbReference>
<dbReference type="GeneID" id="94839914"/>
<evidence type="ECO:0000313" key="5">
    <source>
        <dbReference type="EMBL" id="OHT05441.1"/>
    </source>
</evidence>
<dbReference type="Proteomes" id="UP000179807">
    <property type="component" value="Unassembled WGS sequence"/>
</dbReference>
<evidence type="ECO:0000313" key="6">
    <source>
        <dbReference type="Proteomes" id="UP000179807"/>
    </source>
</evidence>
<feature type="compositionally biased region" description="Low complexity" evidence="3">
    <location>
        <begin position="665"/>
        <end position="685"/>
    </location>
</feature>
<dbReference type="InterPro" id="IPR051071">
    <property type="entry name" value="LRR-bact_E3_ubiq_ligases"/>
</dbReference>
<feature type="region of interest" description="Disordered" evidence="3">
    <location>
        <begin position="662"/>
        <end position="720"/>
    </location>
</feature>
<dbReference type="Pfam" id="PF00481">
    <property type="entry name" value="PP2C"/>
    <property type="match status" value="1"/>
</dbReference>
<dbReference type="AlphaFoldDB" id="A0A1J4K1X2"/>
<reference evidence="5" key="1">
    <citation type="submission" date="2016-10" db="EMBL/GenBank/DDBJ databases">
        <authorList>
            <person name="Benchimol M."/>
            <person name="Almeida L.G."/>
            <person name="Vasconcelos A.T."/>
            <person name="Perreira-Neves A."/>
            <person name="Rosa I.A."/>
            <person name="Tasca T."/>
            <person name="Bogo M.R."/>
            <person name="de Souza W."/>
        </authorList>
    </citation>
    <scope>NUCLEOTIDE SEQUENCE [LARGE SCALE GENOMIC DNA]</scope>
    <source>
        <strain evidence="5">K</strain>
    </source>
</reference>
<dbReference type="PRINTS" id="PR00019">
    <property type="entry name" value="LEURICHRPT"/>
</dbReference>
<keyword evidence="1" id="KW-0433">Leucine-rich repeat</keyword>
<name>A0A1J4K1X2_9EUKA</name>
<dbReference type="Gene3D" id="3.60.40.10">
    <property type="entry name" value="PPM-type phosphatase domain"/>
    <property type="match status" value="1"/>
</dbReference>
<dbReference type="SMART" id="SM00332">
    <property type="entry name" value="PP2Cc"/>
    <property type="match status" value="1"/>
</dbReference>
<dbReference type="PROSITE" id="PS51450">
    <property type="entry name" value="LRR"/>
    <property type="match status" value="6"/>
</dbReference>
<keyword evidence="2" id="KW-0677">Repeat</keyword>
<dbReference type="PANTHER" id="PTHR47114:SF2">
    <property type="entry name" value="OLIGODENDROCYTE-MYELIN GLYCOPROTEIN"/>
    <property type="match status" value="1"/>
</dbReference>
<dbReference type="EMBL" id="MLAK01000758">
    <property type="protein sequence ID" value="OHT05441.1"/>
    <property type="molecule type" value="Genomic_DNA"/>
</dbReference>
<organism evidence="5 6">
    <name type="scientific">Tritrichomonas foetus</name>
    <dbReference type="NCBI Taxonomy" id="1144522"/>
    <lineage>
        <taxon>Eukaryota</taxon>
        <taxon>Metamonada</taxon>
        <taxon>Parabasalia</taxon>
        <taxon>Tritrichomonadida</taxon>
        <taxon>Tritrichomonadidae</taxon>
        <taxon>Tritrichomonas</taxon>
    </lineage>
</organism>
<dbReference type="InterPro" id="IPR036457">
    <property type="entry name" value="PPM-type-like_dom_sf"/>
</dbReference>
<sequence length="912" mass="103326">MGGNNSRHDQSIPRNQAELNLSNQKIRSIPVHIPHKNKLVILDLSNNSINSLPPKFPRLTKLILQRNNLEEIPVQFEKPLLGMKKLEHLDLSINKLSKIPDYFTEFQSIKRIDLYTNYLSDFPNFPPGIELLDLSQNKFTKIPRLPATVIALVMNYNKIEDIDTFIQNARVLSMSMNRIQNIKPNLIFNYLATLDLSMNKLENIPNFKLTTPKLFKIDLSYNLLKTFPCFPDSIKEVNLNRNFITEIPDIRHLVNFEILKISENQLEKVNSLPPTLINVFMNDNKISSFEESNLEKLQIIHLFNNKLEQVPKLGNTLVKDVFLMGNLLKSFDLPNSMFIKELLTKINISDNNIDQLSPEIFDLPNLIYLNISNNKVKKVPRIISLSKILFLNVSHNPLGKIKFDLPVTIMTFYCANCELTDLPDSLSDCPNLSILICSENQIEKVPFIPNLGSLNASNNSINMFPKLNQNIQQIDLSLNQIEKVPEVVNFPHLAELDLSHNKLINIFDLNESNFDSLKVFKFSHNQELKGEIELVFLPLLETIDISFTGIDLKDEPSVTVREVITSNPEKVCNFQYKLMTEPDFVGYSEMCGLRETMEDAIVARPFICNGCDVYAVLDGHGGILTSNYGVFKIAQLFDSSMDSNNEEKPNQEMESLQNQLNSYFDSSSSSKSKSKSESSSSSSSKGSEDDSSEAEIEKKKTKKNKKEKNQNEKNSMDKEECDKYSWVNEKFVRRKVKDLVEDLKQQNFIDGATMALALLSNNKLIAANLGDARVLLVKDDGTVKMATVDHKPMDRSEIDRILDLGGRVTNERVDGVLAISRSLGDFTIFGISYEPDIVAVNIEKDDKWLILACDGVFDVLTNEEVGRIAAASSNAAELAYKIRNTSFVKLSADNISAMAIDLKKRNEKAEKL</sequence>
<dbReference type="RefSeq" id="XP_068358577.1">
    <property type="nucleotide sequence ID" value="XM_068505210.1"/>
</dbReference>
<dbReference type="SUPFAM" id="SSF81606">
    <property type="entry name" value="PP2C-like"/>
    <property type="match status" value="1"/>
</dbReference>
<dbReference type="OrthoDB" id="676979at2759"/>
<feature type="domain" description="PPM-type phosphatase" evidence="4">
    <location>
        <begin position="584"/>
        <end position="902"/>
    </location>
</feature>
<accession>A0A1J4K1X2</accession>
<comment type="caution">
    <text evidence="5">The sequence shown here is derived from an EMBL/GenBank/DDBJ whole genome shotgun (WGS) entry which is preliminary data.</text>
</comment>
<protein>
    <submittedName>
        <fullName evidence="5">Leucine-rich repeat-containing protein</fullName>
    </submittedName>
</protein>
<feature type="compositionally biased region" description="Basic and acidic residues" evidence="3">
    <location>
        <begin position="707"/>
        <end position="720"/>
    </location>
</feature>
<dbReference type="CDD" id="cd00143">
    <property type="entry name" value="PP2Cc"/>
    <property type="match status" value="1"/>
</dbReference>
<dbReference type="PANTHER" id="PTHR47114">
    <property type="match status" value="1"/>
</dbReference>
<evidence type="ECO:0000256" key="1">
    <source>
        <dbReference type="ARBA" id="ARBA00022614"/>
    </source>
</evidence>
<dbReference type="VEuPathDB" id="TrichDB:TRFO_26865"/>
<gene>
    <name evidence="5" type="ORF">TRFO_26865</name>
</gene>
<proteinExistence type="predicted"/>
<evidence type="ECO:0000259" key="4">
    <source>
        <dbReference type="PROSITE" id="PS51746"/>
    </source>
</evidence>
<evidence type="ECO:0000256" key="3">
    <source>
        <dbReference type="SAM" id="MobiDB-lite"/>
    </source>
</evidence>
<dbReference type="InterPro" id="IPR032675">
    <property type="entry name" value="LRR_dom_sf"/>
</dbReference>
<dbReference type="SMART" id="SM00364">
    <property type="entry name" value="LRR_BAC"/>
    <property type="match status" value="12"/>
</dbReference>
<keyword evidence="6" id="KW-1185">Reference proteome</keyword>
<evidence type="ECO:0000256" key="2">
    <source>
        <dbReference type="ARBA" id="ARBA00022737"/>
    </source>
</evidence>
<dbReference type="InterPro" id="IPR001611">
    <property type="entry name" value="Leu-rich_rpt"/>
</dbReference>
<dbReference type="SMART" id="SM00369">
    <property type="entry name" value="LRR_TYP"/>
    <property type="match status" value="6"/>
</dbReference>
<dbReference type="PROSITE" id="PS51746">
    <property type="entry name" value="PPM_2"/>
    <property type="match status" value="1"/>
</dbReference>
<dbReference type="Pfam" id="PF13855">
    <property type="entry name" value="LRR_8"/>
    <property type="match status" value="2"/>
</dbReference>
<dbReference type="SUPFAM" id="SSF52058">
    <property type="entry name" value="L domain-like"/>
    <property type="match status" value="2"/>
</dbReference>